<protein>
    <submittedName>
        <fullName evidence="2">Oidioi.mRNA.OKI2018_I69.PAR.g10397.t1.cds</fullName>
    </submittedName>
</protein>
<organism evidence="2 3">
    <name type="scientific">Oikopleura dioica</name>
    <name type="common">Tunicate</name>
    <dbReference type="NCBI Taxonomy" id="34765"/>
    <lineage>
        <taxon>Eukaryota</taxon>
        <taxon>Metazoa</taxon>
        <taxon>Chordata</taxon>
        <taxon>Tunicata</taxon>
        <taxon>Appendicularia</taxon>
        <taxon>Copelata</taxon>
        <taxon>Oikopleuridae</taxon>
        <taxon>Oikopleura</taxon>
    </lineage>
</organism>
<accession>A0ABN7RUF6</accession>
<name>A0ABN7RUF6_OIKDI</name>
<dbReference type="Proteomes" id="UP001158576">
    <property type="component" value="Chromosome PAR"/>
</dbReference>
<evidence type="ECO:0000256" key="1">
    <source>
        <dbReference type="SAM" id="MobiDB-lite"/>
    </source>
</evidence>
<keyword evidence="3" id="KW-1185">Reference proteome</keyword>
<sequence length="165" mass="18453">MTENDSGTGWSILGSDSEEEMEYKPDYVTHLYALQQNNGYVDLQCSDRRTIKERHIQGVHIATVQATTSRCVFSPKVQQAKPVTNILRPVKFSRIPVNSSKTPTPKSKRGRATLLNPGDKVRLMFDSFQKNHSPVQSPNQIKVSTAEKTAKISNEKTSSSESPLF</sequence>
<evidence type="ECO:0000313" key="2">
    <source>
        <dbReference type="EMBL" id="CAG5083517.1"/>
    </source>
</evidence>
<dbReference type="EMBL" id="OU015568">
    <property type="protein sequence ID" value="CAG5083517.1"/>
    <property type="molecule type" value="Genomic_DNA"/>
</dbReference>
<evidence type="ECO:0000313" key="3">
    <source>
        <dbReference type="Proteomes" id="UP001158576"/>
    </source>
</evidence>
<feature type="compositionally biased region" description="Polar residues" evidence="1">
    <location>
        <begin position="155"/>
        <end position="165"/>
    </location>
</feature>
<feature type="compositionally biased region" description="Polar residues" evidence="1">
    <location>
        <begin position="130"/>
        <end position="147"/>
    </location>
</feature>
<proteinExistence type="predicted"/>
<feature type="region of interest" description="Disordered" evidence="1">
    <location>
        <begin position="130"/>
        <end position="165"/>
    </location>
</feature>
<reference evidence="2 3" key="1">
    <citation type="submission" date="2021-04" db="EMBL/GenBank/DDBJ databases">
        <authorList>
            <person name="Bliznina A."/>
        </authorList>
    </citation>
    <scope>NUCLEOTIDE SEQUENCE [LARGE SCALE GENOMIC DNA]</scope>
</reference>
<gene>
    <name evidence="2" type="ORF">OKIOD_LOCUS1955</name>
</gene>